<name>A0A0L0N9B1_TOLOC</name>
<evidence type="ECO:0000313" key="2">
    <source>
        <dbReference type="Proteomes" id="UP000036947"/>
    </source>
</evidence>
<dbReference type="EMBL" id="LFRF01000012">
    <property type="protein sequence ID" value="KND90646.1"/>
    <property type="molecule type" value="Genomic_DNA"/>
</dbReference>
<sequence>MPEPPIRILIIVKKSALAWREAWEEPQKIITQVLRHLKYDKLVSPDDVYNSPDCRFIAVERWDSHTFIACDLFNVNYNLLDAHLDGKNELPIMVVRISQGDHSNIIKTKEPQAISQVNDQIRHIHDMHGWNNGPPFKIDHANGAHPVYFSPRSVVYK</sequence>
<keyword evidence="2" id="KW-1185">Reference proteome</keyword>
<proteinExistence type="predicted"/>
<dbReference type="OrthoDB" id="4358740at2759"/>
<dbReference type="STRING" id="1163406.A0A0L0N9B1"/>
<dbReference type="AlphaFoldDB" id="A0A0L0N9B1"/>
<dbReference type="Proteomes" id="UP000036947">
    <property type="component" value="Unassembled WGS sequence"/>
</dbReference>
<comment type="caution">
    <text evidence="1">The sequence shown here is derived from an EMBL/GenBank/DDBJ whole genome shotgun (WGS) entry which is preliminary data.</text>
</comment>
<organism evidence="1 2">
    <name type="scientific">Tolypocladium ophioglossoides (strain CBS 100239)</name>
    <name type="common">Snaketongue truffleclub</name>
    <name type="synonym">Elaphocordyceps ophioglossoides</name>
    <dbReference type="NCBI Taxonomy" id="1163406"/>
    <lineage>
        <taxon>Eukaryota</taxon>
        <taxon>Fungi</taxon>
        <taxon>Dikarya</taxon>
        <taxon>Ascomycota</taxon>
        <taxon>Pezizomycotina</taxon>
        <taxon>Sordariomycetes</taxon>
        <taxon>Hypocreomycetidae</taxon>
        <taxon>Hypocreales</taxon>
        <taxon>Ophiocordycipitaceae</taxon>
        <taxon>Tolypocladium</taxon>
    </lineage>
</organism>
<reference evidence="1 2" key="1">
    <citation type="journal article" date="2015" name="BMC Genomics">
        <title>The genome of the truffle-parasite Tolypocladium ophioglossoides and the evolution of antifungal peptaibiotics.</title>
        <authorList>
            <person name="Quandt C.A."/>
            <person name="Bushley K.E."/>
            <person name="Spatafora J.W."/>
        </authorList>
    </citation>
    <scope>NUCLEOTIDE SEQUENCE [LARGE SCALE GENOMIC DNA]</scope>
    <source>
        <strain evidence="1 2">CBS 100239</strain>
    </source>
</reference>
<protein>
    <submittedName>
        <fullName evidence="1">Uncharacterized protein</fullName>
    </submittedName>
</protein>
<gene>
    <name evidence="1" type="ORF">TOPH_04717</name>
</gene>
<evidence type="ECO:0000313" key="1">
    <source>
        <dbReference type="EMBL" id="KND90646.1"/>
    </source>
</evidence>
<accession>A0A0L0N9B1</accession>